<keyword evidence="8" id="KW-1185">Reference proteome</keyword>
<feature type="compositionally biased region" description="Basic and acidic residues" evidence="5">
    <location>
        <begin position="223"/>
        <end position="234"/>
    </location>
</feature>
<evidence type="ECO:0000256" key="3">
    <source>
        <dbReference type="ARBA" id="ARBA00023110"/>
    </source>
</evidence>
<feature type="compositionally biased region" description="Basic and acidic residues" evidence="5">
    <location>
        <begin position="629"/>
        <end position="654"/>
    </location>
</feature>
<feature type="compositionally biased region" description="Basic residues" evidence="5">
    <location>
        <begin position="619"/>
        <end position="628"/>
    </location>
</feature>
<feature type="domain" description="PPIase cyclophilin-type" evidence="6">
    <location>
        <begin position="11"/>
        <end position="176"/>
    </location>
</feature>
<comment type="catalytic activity">
    <reaction evidence="1">
        <text>[protein]-peptidylproline (omega=180) = [protein]-peptidylproline (omega=0)</text>
        <dbReference type="Rhea" id="RHEA:16237"/>
        <dbReference type="Rhea" id="RHEA-COMP:10747"/>
        <dbReference type="Rhea" id="RHEA-COMP:10748"/>
        <dbReference type="ChEBI" id="CHEBI:83833"/>
        <dbReference type="ChEBI" id="CHEBI:83834"/>
        <dbReference type="EC" id="5.2.1.8"/>
    </reaction>
</comment>
<dbReference type="SUPFAM" id="SSF50891">
    <property type="entry name" value="Cyclophilin-like"/>
    <property type="match status" value="1"/>
</dbReference>
<comment type="caution">
    <text evidence="7">The sequence shown here is derived from an EMBL/GenBank/DDBJ whole genome shotgun (WGS) entry which is preliminary data.</text>
</comment>
<keyword evidence="4" id="KW-0413">Isomerase</keyword>
<dbReference type="PROSITE" id="PS00170">
    <property type="entry name" value="CSA_PPIASE_1"/>
    <property type="match status" value="1"/>
</dbReference>
<dbReference type="EC" id="5.2.1.8" evidence="2"/>
<dbReference type="PROSITE" id="PS50072">
    <property type="entry name" value="CSA_PPIASE_2"/>
    <property type="match status" value="1"/>
</dbReference>
<evidence type="ECO:0000313" key="7">
    <source>
        <dbReference type="EMBL" id="KAL1513813.1"/>
    </source>
</evidence>
<feature type="region of interest" description="Disordered" evidence="5">
    <location>
        <begin position="437"/>
        <end position="458"/>
    </location>
</feature>
<dbReference type="Proteomes" id="UP001566132">
    <property type="component" value="Unassembled WGS sequence"/>
</dbReference>
<feature type="region of interest" description="Disordered" evidence="5">
    <location>
        <begin position="676"/>
        <end position="784"/>
    </location>
</feature>
<sequence>MTDPAQRARCFFDVAVGGLSSGRIVFELFTDIAPKTCENFRALCTGEVGLGNETNKPLHYKNVVFHRVVKDFIIQGGDFSNGNGTGGESIYGGTFEDENFILKHDKPFLLSMANKGKNTNGSQFFITTQPAPHLDNVHVVFGRVVNGTDVVRQIENLPVDANSRPLQDAKIIKSGELVRQIKAKKKKESKKKDVEEEDERTNSERSEEEDEEDKESKKKKKDKVINKNETKENSENTDQEDEEGEVKEPHWLVTLSNIKPDEIPEVPSNKFLMRGGPEKENKERRRDRDRGRDRRDRNDYMANHYNRKRRPVITTKSGRVVKGRGRFRFRTPSRSRSRSATPIHWKQEARRTIKLSELEKIEAERKKREERKLLMSFIEDKPQKKTKRTPSKSPQNREMDYNALDYEDNQSEEDIPKKEVPSLVQYPLPGSYKEFKVPQTAKLREKGTKENREDDMVNERSDILAMALGVQIKKGEDPANGEAIFSGYAKKTQKFDDQPELNQINSRLLKIASQEGSSKKSKHHREKSNERTKGRNKFEIEKPQLNRDRRRQYDNRNGGNLSDSYRRRDEGTRSRVQVVKRDDRARLERTERERNERRRRSFSRDKDGRKRRHSSGDKRRSRIGKSRSHSKEKVDADSKEAVPKKLDDSDTEEKYKTLLMLKKKMELLELKKKKEEEQQLLEEKQRKAKEEQEMLEKAKKAKREEIEKQKLLKTMKVLQQIDQKSPKGTRPSLSSDSDSKNRKRRKSRRSRSRSRHLRRSSSSNSSSSSSRSNSRARNVKKRRR</sequence>
<reference evidence="7 8" key="1">
    <citation type="submission" date="2024-05" db="EMBL/GenBank/DDBJ databases">
        <title>Genetic variation in Jamaican populations of the coffee berry borer (Hypothenemus hampei).</title>
        <authorList>
            <person name="Errbii M."/>
            <person name="Myrie A."/>
        </authorList>
    </citation>
    <scope>NUCLEOTIDE SEQUENCE [LARGE SCALE GENOMIC DNA]</scope>
    <source>
        <strain evidence="7">JA-Hopewell-2020-01-JO</strain>
        <tissue evidence="7">Whole body</tissue>
    </source>
</reference>
<feature type="compositionally biased region" description="Basic and acidic residues" evidence="5">
    <location>
        <begin position="676"/>
        <end position="710"/>
    </location>
</feature>
<feature type="compositionally biased region" description="Basic and acidic residues" evidence="5">
    <location>
        <begin position="564"/>
        <end position="618"/>
    </location>
</feature>
<dbReference type="PANTHER" id="PTHR11071:SF565">
    <property type="entry name" value="MOCA-CYP, ISOFORM A"/>
    <property type="match status" value="1"/>
</dbReference>
<evidence type="ECO:0000256" key="1">
    <source>
        <dbReference type="ARBA" id="ARBA00000971"/>
    </source>
</evidence>
<dbReference type="Gene3D" id="2.40.100.10">
    <property type="entry name" value="Cyclophilin-like"/>
    <property type="match status" value="1"/>
</dbReference>
<evidence type="ECO:0000313" key="8">
    <source>
        <dbReference type="Proteomes" id="UP001566132"/>
    </source>
</evidence>
<feature type="region of interest" description="Disordered" evidence="5">
    <location>
        <begin position="376"/>
        <end position="401"/>
    </location>
</feature>
<feature type="compositionally biased region" description="Basic and acidic residues" evidence="5">
    <location>
        <begin position="276"/>
        <end position="299"/>
    </location>
</feature>
<dbReference type="PRINTS" id="PR00153">
    <property type="entry name" value="CSAPPISMRASE"/>
</dbReference>
<feature type="compositionally biased region" description="Basic residues" evidence="5">
    <location>
        <begin position="319"/>
        <end position="337"/>
    </location>
</feature>
<gene>
    <name evidence="7" type="ORF">ABEB36_003168</name>
</gene>
<dbReference type="GO" id="GO:0003755">
    <property type="term" value="F:peptidyl-prolyl cis-trans isomerase activity"/>
    <property type="evidence" value="ECO:0007669"/>
    <property type="project" value="UniProtKB-KW"/>
</dbReference>
<evidence type="ECO:0000256" key="2">
    <source>
        <dbReference type="ARBA" id="ARBA00013194"/>
    </source>
</evidence>
<organism evidence="7 8">
    <name type="scientific">Hypothenemus hampei</name>
    <name type="common">Coffee berry borer</name>
    <dbReference type="NCBI Taxonomy" id="57062"/>
    <lineage>
        <taxon>Eukaryota</taxon>
        <taxon>Metazoa</taxon>
        <taxon>Ecdysozoa</taxon>
        <taxon>Arthropoda</taxon>
        <taxon>Hexapoda</taxon>
        <taxon>Insecta</taxon>
        <taxon>Pterygota</taxon>
        <taxon>Neoptera</taxon>
        <taxon>Endopterygota</taxon>
        <taxon>Coleoptera</taxon>
        <taxon>Polyphaga</taxon>
        <taxon>Cucujiformia</taxon>
        <taxon>Curculionidae</taxon>
        <taxon>Scolytinae</taxon>
        <taxon>Hypothenemus</taxon>
    </lineage>
</organism>
<feature type="compositionally biased region" description="Basic and acidic residues" evidence="5">
    <location>
        <begin position="527"/>
        <end position="554"/>
    </location>
</feature>
<feature type="compositionally biased region" description="Low complexity" evidence="5">
    <location>
        <begin position="760"/>
        <end position="776"/>
    </location>
</feature>
<proteinExistence type="predicted"/>
<dbReference type="AlphaFoldDB" id="A0ABD1F8A1"/>
<feature type="region of interest" description="Disordered" evidence="5">
    <location>
        <begin position="182"/>
        <end position="348"/>
    </location>
</feature>
<dbReference type="Pfam" id="PF00160">
    <property type="entry name" value="Pro_isomerase"/>
    <property type="match status" value="1"/>
</dbReference>
<accession>A0ABD1F8A1</accession>
<protein>
    <recommendedName>
        <fullName evidence="2">peptidylprolyl isomerase</fullName>
        <ecNumber evidence="2">5.2.1.8</ecNumber>
    </recommendedName>
</protein>
<dbReference type="FunFam" id="2.40.100.10:FF:000005">
    <property type="entry name" value="Peptidyl-prolyl cis-trans isomerase G"/>
    <property type="match status" value="1"/>
</dbReference>
<dbReference type="InterPro" id="IPR002130">
    <property type="entry name" value="Cyclophilin-type_PPIase_dom"/>
</dbReference>
<keyword evidence="3" id="KW-0697">Rotamase</keyword>
<dbReference type="PANTHER" id="PTHR11071">
    <property type="entry name" value="PEPTIDYL-PROLYL CIS-TRANS ISOMERASE"/>
    <property type="match status" value="1"/>
</dbReference>
<feature type="compositionally biased region" description="Acidic residues" evidence="5">
    <location>
        <begin position="235"/>
        <end position="245"/>
    </location>
</feature>
<feature type="compositionally biased region" description="Basic and acidic residues" evidence="5">
    <location>
        <begin position="442"/>
        <end position="458"/>
    </location>
</feature>
<name>A0ABD1F8A1_HYPHA</name>
<dbReference type="EMBL" id="JBDJPC010000002">
    <property type="protein sequence ID" value="KAL1513813.1"/>
    <property type="molecule type" value="Genomic_DNA"/>
</dbReference>
<feature type="compositionally biased region" description="Basic and acidic residues" evidence="5">
    <location>
        <begin position="190"/>
        <end position="205"/>
    </location>
</feature>
<dbReference type="InterPro" id="IPR029000">
    <property type="entry name" value="Cyclophilin-like_dom_sf"/>
</dbReference>
<feature type="region of interest" description="Disordered" evidence="5">
    <location>
        <begin position="492"/>
        <end position="654"/>
    </location>
</feature>
<evidence type="ECO:0000259" key="6">
    <source>
        <dbReference type="PROSITE" id="PS50072"/>
    </source>
</evidence>
<evidence type="ECO:0000256" key="4">
    <source>
        <dbReference type="ARBA" id="ARBA00023235"/>
    </source>
</evidence>
<dbReference type="InterPro" id="IPR020892">
    <property type="entry name" value="Cyclophilin-type_PPIase_CS"/>
</dbReference>
<evidence type="ECO:0000256" key="5">
    <source>
        <dbReference type="SAM" id="MobiDB-lite"/>
    </source>
</evidence>
<feature type="compositionally biased region" description="Basic residues" evidence="5">
    <location>
        <begin position="741"/>
        <end position="759"/>
    </location>
</feature>